<dbReference type="NCBIfam" id="TIGR01655">
    <property type="entry name" value="yxeA_fam"/>
    <property type="match status" value="1"/>
</dbReference>
<dbReference type="EMBL" id="CP118627">
    <property type="protein sequence ID" value="WEA14432.1"/>
    <property type="molecule type" value="Genomic_DNA"/>
</dbReference>
<dbReference type="InterPro" id="IPR036166">
    <property type="entry name" value="YxeA-like_sf"/>
</dbReference>
<dbReference type="Pfam" id="PF06486">
    <property type="entry name" value="DUF1093"/>
    <property type="match status" value="1"/>
</dbReference>
<organism evidence="1 2">
    <name type="scientific">Lactococcus garvieae</name>
    <dbReference type="NCBI Taxonomy" id="1363"/>
    <lineage>
        <taxon>Bacteria</taxon>
        <taxon>Bacillati</taxon>
        <taxon>Bacillota</taxon>
        <taxon>Bacilli</taxon>
        <taxon>Lactobacillales</taxon>
        <taxon>Streptococcaceae</taxon>
        <taxon>Lactococcus</taxon>
    </lineage>
</organism>
<evidence type="ECO:0000313" key="1">
    <source>
        <dbReference type="EMBL" id="WEA14432.1"/>
    </source>
</evidence>
<gene>
    <name evidence="1" type="ORF">PWF74_02725</name>
</gene>
<dbReference type="PANTHER" id="PTHR36433:SF2">
    <property type="entry name" value="YXEA FAMILY PROTEIN"/>
    <property type="match status" value="1"/>
</dbReference>
<protein>
    <submittedName>
        <fullName evidence="1">YxeA family protein</fullName>
    </submittedName>
</protein>
<dbReference type="AlphaFoldDB" id="A0AAX3NHQ7"/>
<dbReference type="Proteomes" id="UP001217324">
    <property type="component" value="Chromosome"/>
</dbReference>
<dbReference type="SUPFAM" id="SSF159121">
    <property type="entry name" value="BC4932-like"/>
    <property type="match status" value="1"/>
</dbReference>
<dbReference type="PANTHER" id="PTHR36433">
    <property type="entry name" value="HYPOTHETICAL CYTOSOLIC PROTEIN"/>
    <property type="match status" value="1"/>
</dbReference>
<dbReference type="RefSeq" id="WP_165705875.1">
    <property type="nucleotide sequence ID" value="NZ_CP118627.1"/>
</dbReference>
<reference evidence="1" key="1">
    <citation type="submission" date="2023-02" db="EMBL/GenBank/DDBJ databases">
        <title>Comparative genomics and fermentation flavor characterization of five lactic acid bacteria reveal flavor biosynthesis metabolic pathways in fermented muskmelon puree.</title>
        <authorList>
            <person name="Yuan L."/>
            <person name="Li M."/>
            <person name="Xu X."/>
            <person name="Lao F."/>
            <person name="Wu J."/>
        </authorList>
    </citation>
    <scope>NUCLEOTIDE SEQUENCE</scope>
    <source>
        <strain evidence="1">Pa-2</strain>
    </source>
</reference>
<dbReference type="InterPro" id="IPR006542">
    <property type="entry name" value="DUF1093"/>
</dbReference>
<evidence type="ECO:0000313" key="2">
    <source>
        <dbReference type="Proteomes" id="UP001217324"/>
    </source>
</evidence>
<dbReference type="Gene3D" id="2.40.50.480">
    <property type="match status" value="1"/>
</dbReference>
<accession>A0AAX3NHQ7</accession>
<proteinExistence type="predicted"/>
<name>A0AAX3NHQ7_9LACT</name>
<sequence length="115" mass="13237">MKKILLGLAALILIVGGGFAWYNTNYGGHTYYVQIHGDGEVKELTSNGGTSLKRYNYKIMGYDSDGKEKEVEFMSHHNLKHEAYLEVLYNKKKGVMSWEERQRNEVPKEALKHLE</sequence>